<sequence>MDNQNVECIQALYLYRGTTDKQLAIIVYEQEEYTLSREKNIYNSLRKLKNQGIVQSIRLQDNFAKGPLYYLT</sequence>
<name>A0A2B2LJ54_BACCE</name>
<gene>
    <name evidence="1" type="ORF">COK05_16000</name>
</gene>
<accession>A0A2B2LJ54</accession>
<dbReference type="AlphaFoldDB" id="A0A2B2LJ54"/>
<comment type="caution">
    <text evidence="1">The sequence shown here is derived from an EMBL/GenBank/DDBJ whole genome shotgun (WGS) entry which is preliminary data.</text>
</comment>
<organism evidence="1 2">
    <name type="scientific">Bacillus cereus</name>
    <dbReference type="NCBI Taxonomy" id="1396"/>
    <lineage>
        <taxon>Bacteria</taxon>
        <taxon>Bacillati</taxon>
        <taxon>Bacillota</taxon>
        <taxon>Bacilli</taxon>
        <taxon>Bacillales</taxon>
        <taxon>Bacillaceae</taxon>
        <taxon>Bacillus</taxon>
        <taxon>Bacillus cereus group</taxon>
    </lineage>
</organism>
<protein>
    <submittedName>
        <fullName evidence="1">Uncharacterized protein</fullName>
    </submittedName>
</protein>
<evidence type="ECO:0000313" key="1">
    <source>
        <dbReference type="EMBL" id="PFQ44837.1"/>
    </source>
</evidence>
<dbReference type="EMBL" id="NVAP01000035">
    <property type="protein sequence ID" value="PFQ44837.1"/>
    <property type="molecule type" value="Genomic_DNA"/>
</dbReference>
<proteinExistence type="predicted"/>
<reference evidence="1 2" key="1">
    <citation type="submission" date="2017-09" db="EMBL/GenBank/DDBJ databases">
        <title>Large-scale bioinformatics analysis of Bacillus genomes uncovers conserved roles of natural products in bacterial physiology.</title>
        <authorList>
            <consortium name="Agbiome Team Llc"/>
            <person name="Bleich R.M."/>
            <person name="Grubbs K.J."/>
            <person name="Santa Maria K.C."/>
            <person name="Allen S.E."/>
            <person name="Farag S."/>
            <person name="Shank E.A."/>
            <person name="Bowers A."/>
        </authorList>
    </citation>
    <scope>NUCLEOTIDE SEQUENCE [LARGE SCALE GENOMIC DNA]</scope>
    <source>
        <strain evidence="1 2">AFS070861</strain>
    </source>
</reference>
<dbReference type="Proteomes" id="UP000224386">
    <property type="component" value="Unassembled WGS sequence"/>
</dbReference>
<dbReference type="RefSeq" id="WP_098613357.1">
    <property type="nucleotide sequence ID" value="NZ_NVAP01000035.1"/>
</dbReference>
<evidence type="ECO:0000313" key="2">
    <source>
        <dbReference type="Proteomes" id="UP000224386"/>
    </source>
</evidence>